<gene>
    <name evidence="1" type="ORF">F5544_21310</name>
</gene>
<protein>
    <submittedName>
        <fullName evidence="1">Uncharacterized protein</fullName>
    </submittedName>
</protein>
<dbReference type="AlphaFoldDB" id="A0A6G9YFR2"/>
<dbReference type="Proteomes" id="UP000503540">
    <property type="component" value="Chromosome"/>
</dbReference>
<dbReference type="RefSeq" id="WP_167474848.1">
    <property type="nucleotide sequence ID" value="NZ_CP046172.1"/>
</dbReference>
<proteinExistence type="predicted"/>
<name>A0A6G9YFR2_9NOCA</name>
<organism evidence="1 2">
    <name type="scientific">Nocardia arthritidis</name>
    <dbReference type="NCBI Taxonomy" id="228602"/>
    <lineage>
        <taxon>Bacteria</taxon>
        <taxon>Bacillati</taxon>
        <taxon>Actinomycetota</taxon>
        <taxon>Actinomycetes</taxon>
        <taxon>Mycobacteriales</taxon>
        <taxon>Nocardiaceae</taxon>
        <taxon>Nocardia</taxon>
    </lineage>
</organism>
<dbReference type="KEGG" id="nah:F5544_21310"/>
<keyword evidence="2" id="KW-1185">Reference proteome</keyword>
<reference evidence="1 2" key="1">
    <citation type="journal article" date="2019" name="ACS Chem. Biol.">
        <title>Identification and Mobilization of a Cryptic Antibiotic Biosynthesis Gene Locus from a Human-Pathogenic Nocardia Isolate.</title>
        <authorList>
            <person name="Herisse M."/>
            <person name="Ishida K."/>
            <person name="Porter J.L."/>
            <person name="Howden B."/>
            <person name="Hertweck C."/>
            <person name="Stinear T.P."/>
            <person name="Pidot S.J."/>
        </authorList>
    </citation>
    <scope>NUCLEOTIDE SEQUENCE [LARGE SCALE GENOMIC DNA]</scope>
    <source>
        <strain evidence="1 2">AUSMDU00012717</strain>
    </source>
</reference>
<evidence type="ECO:0000313" key="2">
    <source>
        <dbReference type="Proteomes" id="UP000503540"/>
    </source>
</evidence>
<accession>A0A6G9YFR2</accession>
<dbReference type="EMBL" id="CP046172">
    <property type="protein sequence ID" value="QIS12125.1"/>
    <property type="molecule type" value="Genomic_DNA"/>
</dbReference>
<evidence type="ECO:0000313" key="1">
    <source>
        <dbReference type="EMBL" id="QIS12125.1"/>
    </source>
</evidence>
<sequence>MLTLKMSDAAVKVLGVLDGFTGLEPPAGLAAELRPHVESGFSQHDDVITWADSSAVVDKSAREHFDLTGWECAASLLHLEDFVPVTVGHHNGRPIIAEADQRVLLQHGIALARTLARQVYTLVPRIGVRFIIDANDTNATFRFHRIRPGEEWNLPDLDTYINSKPVVVDIEPFDRIG</sequence>